<reference evidence="2" key="1">
    <citation type="submission" date="2023-04" db="EMBL/GenBank/DDBJ databases">
        <title>Candida boidinii NBRC 10035.</title>
        <authorList>
            <person name="Ichikawa N."/>
            <person name="Sato H."/>
            <person name="Tonouchi N."/>
        </authorList>
    </citation>
    <scope>NUCLEOTIDE SEQUENCE</scope>
    <source>
        <strain evidence="2">NBRC 10035</strain>
    </source>
</reference>
<accession>A0A9W6SZB2</accession>
<sequence>MTTKLFNQTVPKPITIHEIETDLTSDTNNPHSNSNKTKKLKSNTNNNKINNNNYNKNPVHIFNNIQLGVSKRKNQNIKTSCKFAENISKHVNKPSNWYDLLNDNDYNEQDNLYRLQELSNTLENLGANNISLSTNDNCSDENEYVLVNKQKLDKSTTFKIFPTFETCYKYNIIRYGLDKNLPLKPIISPSKDKFNELISKIKNFNSSAYTKDTDYFVNGLSNSEIKILYNSYTKFLFNELNNENINFHSGKSCLLGNRKYPNNNSTKNNEIENIELNFDELHYKKKLLYNSFKKNLNKFKFNENIKKINNKNIGSNFKKNDFIFLIDSFLQLDNKKEIRINLLDKQDLIKFLRILNDFDYYLIKDNKLLINKLISIYKDLIFNNNITFSNLYLTKYLKLLLMKNENKFHSNNDDIQTAIIDNILKQFNFYSISMFNLLLKKFYNNDLIFNHLLFKLNDLNLIPNRETYSIILNKFSLPSIVNNSNLTKFLNIVEIIINFIKLPFDQYLIFSLFNGLNNFKLYSISKKLFRKILTINNLKNESKNDYFIKFRDEKRLYYKKLMILDNILSDSNYKSPLKNELLIYKINLNSIYIDSFLKYLNSNQNSNFRFNETVEFLEIILKLKLKFLNSISFNLIDLIIKDFSNWLEFFNYDFKNFLKILNLIINNKYDNEKLLNSIKSKDKFLLNYYNYHINDLILKEKINELLLTLKNYNFEKLDNNKSNIKLIDDFKLNIVDNNLS</sequence>
<evidence type="ECO:0000313" key="2">
    <source>
        <dbReference type="EMBL" id="GME67878.1"/>
    </source>
</evidence>
<dbReference type="EMBL" id="BSXN01000273">
    <property type="protein sequence ID" value="GME67878.1"/>
    <property type="molecule type" value="Genomic_DNA"/>
</dbReference>
<dbReference type="AlphaFoldDB" id="A0A9W6SZB2"/>
<name>A0A9W6SZB2_CANBO</name>
<comment type="caution">
    <text evidence="2">The sequence shown here is derived from an EMBL/GenBank/DDBJ whole genome shotgun (WGS) entry which is preliminary data.</text>
</comment>
<organism evidence="2 3">
    <name type="scientific">Candida boidinii</name>
    <name type="common">Yeast</name>
    <dbReference type="NCBI Taxonomy" id="5477"/>
    <lineage>
        <taxon>Eukaryota</taxon>
        <taxon>Fungi</taxon>
        <taxon>Dikarya</taxon>
        <taxon>Ascomycota</taxon>
        <taxon>Saccharomycotina</taxon>
        <taxon>Pichiomycetes</taxon>
        <taxon>Pichiales</taxon>
        <taxon>Pichiaceae</taxon>
        <taxon>Ogataea</taxon>
        <taxon>Ogataea/Candida clade</taxon>
    </lineage>
</organism>
<evidence type="ECO:0000313" key="3">
    <source>
        <dbReference type="Proteomes" id="UP001165120"/>
    </source>
</evidence>
<gene>
    <name evidence="2" type="ORF">Cboi02_000123000</name>
</gene>
<feature type="compositionally biased region" description="Polar residues" evidence="1">
    <location>
        <begin position="22"/>
        <end position="31"/>
    </location>
</feature>
<feature type="region of interest" description="Disordered" evidence="1">
    <location>
        <begin position="18"/>
        <end position="57"/>
    </location>
</feature>
<evidence type="ECO:0000256" key="1">
    <source>
        <dbReference type="SAM" id="MobiDB-lite"/>
    </source>
</evidence>
<feature type="compositionally biased region" description="Low complexity" evidence="1">
    <location>
        <begin position="42"/>
        <end position="57"/>
    </location>
</feature>
<keyword evidence="3" id="KW-1185">Reference proteome</keyword>
<proteinExistence type="predicted"/>
<dbReference type="Proteomes" id="UP001165120">
    <property type="component" value="Unassembled WGS sequence"/>
</dbReference>
<protein>
    <submittedName>
        <fullName evidence="2">Unnamed protein product</fullName>
    </submittedName>
</protein>